<dbReference type="Proteomes" id="UP001596378">
    <property type="component" value="Unassembled WGS sequence"/>
</dbReference>
<dbReference type="EMBL" id="JBHTAI010000044">
    <property type="protein sequence ID" value="MFC7153782.1"/>
    <property type="molecule type" value="Genomic_DNA"/>
</dbReference>
<keyword evidence="3 5" id="KW-1133">Transmembrane helix</keyword>
<feature type="transmembrane region" description="Helical" evidence="5">
    <location>
        <begin position="64"/>
        <end position="87"/>
    </location>
</feature>
<organism evidence="7 8">
    <name type="scientific">Cohnella cellulosilytica</name>
    <dbReference type="NCBI Taxonomy" id="986710"/>
    <lineage>
        <taxon>Bacteria</taxon>
        <taxon>Bacillati</taxon>
        <taxon>Bacillota</taxon>
        <taxon>Bacilli</taxon>
        <taxon>Bacillales</taxon>
        <taxon>Paenibacillaceae</taxon>
        <taxon>Cohnella</taxon>
    </lineage>
</organism>
<keyword evidence="2 5" id="KW-0812">Transmembrane</keyword>
<feature type="transmembrane region" description="Helical" evidence="5">
    <location>
        <begin position="140"/>
        <end position="160"/>
    </location>
</feature>
<evidence type="ECO:0000259" key="6">
    <source>
        <dbReference type="Pfam" id="PF04893"/>
    </source>
</evidence>
<dbReference type="RefSeq" id="WP_378052119.1">
    <property type="nucleotide sequence ID" value="NZ_JBHMDN010000046.1"/>
</dbReference>
<name>A0ABW2FNI4_9BACL</name>
<feature type="transmembrane region" description="Helical" evidence="5">
    <location>
        <begin position="36"/>
        <end position="58"/>
    </location>
</feature>
<feature type="domain" description="Yip1" evidence="6">
    <location>
        <begin position="10"/>
        <end position="187"/>
    </location>
</feature>
<evidence type="ECO:0000256" key="3">
    <source>
        <dbReference type="ARBA" id="ARBA00022989"/>
    </source>
</evidence>
<accession>A0ABW2FNI4</accession>
<evidence type="ECO:0000313" key="7">
    <source>
        <dbReference type="EMBL" id="MFC7153782.1"/>
    </source>
</evidence>
<protein>
    <submittedName>
        <fullName evidence="7">YIP1 family protein</fullName>
    </submittedName>
</protein>
<feature type="transmembrane region" description="Helical" evidence="5">
    <location>
        <begin position="172"/>
        <end position="196"/>
    </location>
</feature>
<evidence type="ECO:0000313" key="8">
    <source>
        <dbReference type="Proteomes" id="UP001596378"/>
    </source>
</evidence>
<proteinExistence type="predicted"/>
<evidence type="ECO:0000256" key="5">
    <source>
        <dbReference type="SAM" id="Phobius"/>
    </source>
</evidence>
<keyword evidence="8" id="KW-1185">Reference proteome</keyword>
<dbReference type="InterPro" id="IPR006977">
    <property type="entry name" value="Yip1_dom"/>
</dbReference>
<keyword evidence="4 5" id="KW-0472">Membrane</keyword>
<evidence type="ECO:0000256" key="2">
    <source>
        <dbReference type="ARBA" id="ARBA00022692"/>
    </source>
</evidence>
<evidence type="ECO:0000256" key="1">
    <source>
        <dbReference type="ARBA" id="ARBA00004141"/>
    </source>
</evidence>
<reference evidence="8" key="1">
    <citation type="journal article" date="2019" name="Int. J. Syst. Evol. Microbiol.">
        <title>The Global Catalogue of Microorganisms (GCM) 10K type strain sequencing project: providing services to taxonomists for standard genome sequencing and annotation.</title>
        <authorList>
            <consortium name="The Broad Institute Genomics Platform"/>
            <consortium name="The Broad Institute Genome Sequencing Center for Infectious Disease"/>
            <person name="Wu L."/>
            <person name="Ma J."/>
        </authorList>
    </citation>
    <scope>NUCLEOTIDE SEQUENCE [LARGE SCALE GENOMIC DNA]</scope>
    <source>
        <strain evidence="8">KCTC 12907</strain>
    </source>
</reference>
<comment type="subcellular location">
    <subcellularLocation>
        <location evidence="1">Membrane</location>
        <topology evidence="1">Multi-pass membrane protein</topology>
    </subcellularLocation>
</comment>
<sequence length="214" mass="24165">MNTVQWALRSLRHPIEFLFDFPDELRGRDRLKLMHAGVILLCAIAARVVSLLVTGFALQTQEPHQVSILVEATWIIVPWLTWSAASWGVSTIVEGEGKFIDILTTSTFILVPYIPLSLGIAALSNLMTLSNGPLGIPNTLYVTMLGFMFAWMLLQLFLHVKVLHDFEFRRTFLVIALSVVGMFIVWFVGLLLFGLINQAIQFVVTIYKEIAFRL</sequence>
<dbReference type="Pfam" id="PF04893">
    <property type="entry name" value="Yip1"/>
    <property type="match status" value="1"/>
</dbReference>
<evidence type="ECO:0000256" key="4">
    <source>
        <dbReference type="ARBA" id="ARBA00023136"/>
    </source>
</evidence>
<gene>
    <name evidence="7" type="ORF">ACFQMJ_35100</name>
</gene>
<comment type="caution">
    <text evidence="7">The sequence shown here is derived from an EMBL/GenBank/DDBJ whole genome shotgun (WGS) entry which is preliminary data.</text>
</comment>
<feature type="transmembrane region" description="Helical" evidence="5">
    <location>
        <begin position="99"/>
        <end position="120"/>
    </location>
</feature>